<feature type="transmembrane region" description="Helical" evidence="1">
    <location>
        <begin position="268"/>
        <end position="288"/>
    </location>
</feature>
<comment type="caution">
    <text evidence="3">The sequence shown here is derived from an EMBL/GenBank/DDBJ whole genome shotgun (WGS) entry which is preliminary data.</text>
</comment>
<dbReference type="InterPro" id="IPR000620">
    <property type="entry name" value="EamA_dom"/>
</dbReference>
<organism evidence="3 4">
    <name type="scientific">Endosaccharibacter trunci</name>
    <dbReference type="NCBI Taxonomy" id="2812733"/>
    <lineage>
        <taxon>Bacteria</taxon>
        <taxon>Pseudomonadati</taxon>
        <taxon>Pseudomonadota</taxon>
        <taxon>Alphaproteobacteria</taxon>
        <taxon>Acetobacterales</taxon>
        <taxon>Acetobacteraceae</taxon>
        <taxon>Endosaccharibacter</taxon>
    </lineage>
</organism>
<reference evidence="3 4" key="1">
    <citation type="submission" date="2022-06" db="EMBL/GenBank/DDBJ databases">
        <title>Endosaccharibacter gen. nov., sp. nov., endophytic bacteria isolated from sugarcane.</title>
        <authorList>
            <person name="Pitiwittayakul N."/>
            <person name="Yukphan P."/>
            <person name="Charoenyingcharoen P."/>
            <person name="Tanasupawat S."/>
        </authorList>
    </citation>
    <scope>NUCLEOTIDE SEQUENCE [LARGE SCALE GENOMIC DNA]</scope>
    <source>
        <strain evidence="3 4">KSS8</strain>
    </source>
</reference>
<name>A0ABT1W6H4_9PROT</name>
<feature type="transmembrane region" description="Helical" evidence="1">
    <location>
        <begin position="77"/>
        <end position="96"/>
    </location>
</feature>
<feature type="domain" description="EamA" evidence="2">
    <location>
        <begin position="16"/>
        <end position="120"/>
    </location>
</feature>
<evidence type="ECO:0000313" key="3">
    <source>
        <dbReference type="EMBL" id="MCQ8277428.1"/>
    </source>
</evidence>
<keyword evidence="1" id="KW-1133">Transmembrane helix</keyword>
<keyword evidence="4" id="KW-1185">Reference proteome</keyword>
<gene>
    <name evidence="3" type="ORF">NFI95_03050</name>
</gene>
<keyword evidence="1" id="KW-0812">Transmembrane</keyword>
<feature type="transmembrane region" description="Helical" evidence="1">
    <location>
        <begin position="232"/>
        <end position="256"/>
    </location>
</feature>
<dbReference type="Proteomes" id="UP001524587">
    <property type="component" value="Unassembled WGS sequence"/>
</dbReference>
<dbReference type="EMBL" id="JAMSKV010000002">
    <property type="protein sequence ID" value="MCQ8277428.1"/>
    <property type="molecule type" value="Genomic_DNA"/>
</dbReference>
<feature type="transmembrane region" description="Helical" evidence="1">
    <location>
        <begin position="102"/>
        <end position="123"/>
    </location>
</feature>
<proteinExistence type="predicted"/>
<sequence>MHPPDLAIRPRTDLRLGLLCGIGAGALWGFVFLAPRLTPDFTSLQLAVGRYAAYGLLSALLLGRRIPILLRTLQRRLLLQLSVLGLLGNTLYYALLSLGVRGAGVSTTALVIGFLPVLVSMSGRNDHGAAGLGRMVPSLMFCVAGAFCVGAGVFGAQTGNAGGGLLGLLAAIGALLSWTAFAIGNARALRRLPGLSAQDWNLLTGLFTGAQALLLLPFAFRPEALPRTAGLPGWAGFAALSAFVAVSASIGGNALWNRMSRLLPMTMAGQMILFETVFALIYGCLWDMRWPHPTEIGALVCIVCGVLLAINAHRSARPAPVDA</sequence>
<dbReference type="Pfam" id="PF00892">
    <property type="entry name" value="EamA"/>
    <property type="match status" value="2"/>
</dbReference>
<keyword evidence="1" id="KW-0472">Membrane</keyword>
<protein>
    <submittedName>
        <fullName evidence="3">DMT family transporter</fullName>
    </submittedName>
</protein>
<evidence type="ECO:0000259" key="2">
    <source>
        <dbReference type="Pfam" id="PF00892"/>
    </source>
</evidence>
<feature type="transmembrane region" description="Helical" evidence="1">
    <location>
        <begin position="200"/>
        <end position="220"/>
    </location>
</feature>
<evidence type="ECO:0000313" key="4">
    <source>
        <dbReference type="Proteomes" id="UP001524587"/>
    </source>
</evidence>
<feature type="transmembrane region" description="Helical" evidence="1">
    <location>
        <begin position="135"/>
        <end position="154"/>
    </location>
</feature>
<feature type="domain" description="EamA" evidence="2">
    <location>
        <begin position="166"/>
        <end position="309"/>
    </location>
</feature>
<accession>A0ABT1W6H4</accession>
<feature type="transmembrane region" description="Helical" evidence="1">
    <location>
        <begin position="294"/>
        <end position="312"/>
    </location>
</feature>
<feature type="transmembrane region" description="Helical" evidence="1">
    <location>
        <begin position="12"/>
        <end position="31"/>
    </location>
</feature>
<dbReference type="RefSeq" id="WP_422862875.1">
    <property type="nucleotide sequence ID" value="NZ_JAMSKV010000002.1"/>
</dbReference>
<feature type="transmembrane region" description="Helical" evidence="1">
    <location>
        <begin position="51"/>
        <end position="70"/>
    </location>
</feature>
<evidence type="ECO:0000256" key="1">
    <source>
        <dbReference type="SAM" id="Phobius"/>
    </source>
</evidence>
<feature type="transmembrane region" description="Helical" evidence="1">
    <location>
        <begin position="166"/>
        <end position="188"/>
    </location>
</feature>